<keyword evidence="2" id="KW-1185">Reference proteome</keyword>
<proteinExistence type="predicted"/>
<dbReference type="AlphaFoldDB" id="A0A4C1ZUZ3"/>
<dbReference type="Proteomes" id="UP000299102">
    <property type="component" value="Unassembled WGS sequence"/>
</dbReference>
<protein>
    <submittedName>
        <fullName evidence="1">Uncharacterized protein</fullName>
    </submittedName>
</protein>
<evidence type="ECO:0000313" key="2">
    <source>
        <dbReference type="Proteomes" id="UP000299102"/>
    </source>
</evidence>
<evidence type="ECO:0000313" key="1">
    <source>
        <dbReference type="EMBL" id="GBP90859.1"/>
    </source>
</evidence>
<reference evidence="1 2" key="1">
    <citation type="journal article" date="2019" name="Commun. Biol.">
        <title>The bagworm genome reveals a unique fibroin gene that provides high tensile strength.</title>
        <authorList>
            <person name="Kono N."/>
            <person name="Nakamura H."/>
            <person name="Ohtoshi R."/>
            <person name="Tomita M."/>
            <person name="Numata K."/>
            <person name="Arakawa K."/>
        </authorList>
    </citation>
    <scope>NUCLEOTIDE SEQUENCE [LARGE SCALE GENOMIC DNA]</scope>
</reference>
<comment type="caution">
    <text evidence="1">The sequence shown here is derived from an EMBL/GenBank/DDBJ whole genome shotgun (WGS) entry which is preliminary data.</text>
</comment>
<organism evidence="1 2">
    <name type="scientific">Eumeta variegata</name>
    <name type="common">Bagworm moth</name>
    <name type="synonym">Eumeta japonica</name>
    <dbReference type="NCBI Taxonomy" id="151549"/>
    <lineage>
        <taxon>Eukaryota</taxon>
        <taxon>Metazoa</taxon>
        <taxon>Ecdysozoa</taxon>
        <taxon>Arthropoda</taxon>
        <taxon>Hexapoda</taxon>
        <taxon>Insecta</taxon>
        <taxon>Pterygota</taxon>
        <taxon>Neoptera</taxon>
        <taxon>Endopterygota</taxon>
        <taxon>Lepidoptera</taxon>
        <taxon>Glossata</taxon>
        <taxon>Ditrysia</taxon>
        <taxon>Tineoidea</taxon>
        <taxon>Psychidae</taxon>
        <taxon>Oiketicinae</taxon>
        <taxon>Eumeta</taxon>
    </lineage>
</organism>
<gene>
    <name evidence="1" type="ORF">EVAR_102511_1</name>
</gene>
<sequence length="80" mass="9115">MLPQQSSETKSTPFWQSAPQVVFFEHSNITVSQSCDNSARVLYDNDPVRCPRRSPARPGNGIVMRSRYSFWLQLRTADAP</sequence>
<accession>A0A4C1ZUZ3</accession>
<dbReference type="EMBL" id="BGZK01002119">
    <property type="protein sequence ID" value="GBP90859.1"/>
    <property type="molecule type" value="Genomic_DNA"/>
</dbReference>
<name>A0A4C1ZUZ3_EUMVA</name>